<evidence type="ECO:0000313" key="3">
    <source>
        <dbReference type="Proteomes" id="UP000229699"/>
    </source>
</evidence>
<organism evidence="2 3">
    <name type="scientific">Candidatus Roizmanbacteria bacterium CG22_combo_CG10-13_8_21_14_all_34_12</name>
    <dbReference type="NCBI Taxonomy" id="1974860"/>
    <lineage>
        <taxon>Bacteria</taxon>
        <taxon>Candidatus Roizmaniibacteriota</taxon>
    </lineage>
</organism>
<dbReference type="AlphaFoldDB" id="A0A2H0C146"/>
<comment type="caution">
    <text evidence="2">The sequence shown here is derived from an EMBL/GenBank/DDBJ whole genome shotgun (WGS) entry which is preliminary data.</text>
</comment>
<dbReference type="EMBL" id="PCTC01000024">
    <property type="protein sequence ID" value="PIP63663.1"/>
    <property type="molecule type" value="Genomic_DNA"/>
</dbReference>
<evidence type="ECO:0000313" key="2">
    <source>
        <dbReference type="EMBL" id="PIP63663.1"/>
    </source>
</evidence>
<protein>
    <submittedName>
        <fullName evidence="2">Uncharacterized protein</fullName>
    </submittedName>
</protein>
<accession>A0A2H0C146</accession>
<name>A0A2H0C146_9BACT</name>
<feature type="transmembrane region" description="Helical" evidence="1">
    <location>
        <begin position="41"/>
        <end position="61"/>
    </location>
</feature>
<keyword evidence="1" id="KW-1133">Transmembrane helix</keyword>
<gene>
    <name evidence="2" type="ORF">COW97_01265</name>
</gene>
<reference evidence="2 3" key="1">
    <citation type="submission" date="2017-09" db="EMBL/GenBank/DDBJ databases">
        <title>Depth-based differentiation of microbial function through sediment-hosted aquifers and enrichment of novel symbionts in the deep terrestrial subsurface.</title>
        <authorList>
            <person name="Probst A.J."/>
            <person name="Ladd B."/>
            <person name="Jarett J.K."/>
            <person name="Geller-Mcgrath D.E."/>
            <person name="Sieber C.M."/>
            <person name="Emerson J.B."/>
            <person name="Anantharaman K."/>
            <person name="Thomas B.C."/>
            <person name="Malmstrom R."/>
            <person name="Stieglmeier M."/>
            <person name="Klingl A."/>
            <person name="Woyke T."/>
            <person name="Ryan C.M."/>
            <person name="Banfield J.F."/>
        </authorList>
    </citation>
    <scope>NUCLEOTIDE SEQUENCE [LARGE SCALE GENOMIC DNA]</scope>
    <source>
        <strain evidence="2">CG22_combo_CG10-13_8_21_14_all_34_12</strain>
    </source>
</reference>
<keyword evidence="1" id="KW-0812">Transmembrane</keyword>
<evidence type="ECO:0000256" key="1">
    <source>
        <dbReference type="SAM" id="Phobius"/>
    </source>
</evidence>
<keyword evidence="1" id="KW-0472">Membrane</keyword>
<sequence length="63" mass="6327">MKLKPIVFAGGGAALVFGVGQVVVGIKDSCATNPECSVNAVALGLAVAGMLGLRLVVKVFLKK</sequence>
<proteinExistence type="predicted"/>
<dbReference type="Proteomes" id="UP000229699">
    <property type="component" value="Unassembled WGS sequence"/>
</dbReference>